<accession>A0A3Q3FUY9</accession>
<dbReference type="AlphaFoldDB" id="A0A3Q3FUY9"/>
<evidence type="ECO:0000313" key="2">
    <source>
        <dbReference type="Proteomes" id="UP000264800"/>
    </source>
</evidence>
<dbReference type="Proteomes" id="UP000264800">
    <property type="component" value="Unplaced"/>
</dbReference>
<name>A0A3Q3FUY9_KRYMA</name>
<reference evidence="1" key="2">
    <citation type="submission" date="2025-09" db="UniProtKB">
        <authorList>
            <consortium name="Ensembl"/>
        </authorList>
    </citation>
    <scope>IDENTIFICATION</scope>
</reference>
<organism evidence="1 2">
    <name type="scientific">Kryptolebias marmoratus</name>
    <name type="common">Mangrove killifish</name>
    <name type="synonym">Rivulus marmoratus</name>
    <dbReference type="NCBI Taxonomy" id="37003"/>
    <lineage>
        <taxon>Eukaryota</taxon>
        <taxon>Metazoa</taxon>
        <taxon>Chordata</taxon>
        <taxon>Craniata</taxon>
        <taxon>Vertebrata</taxon>
        <taxon>Euteleostomi</taxon>
        <taxon>Actinopterygii</taxon>
        <taxon>Neopterygii</taxon>
        <taxon>Teleostei</taxon>
        <taxon>Neoteleostei</taxon>
        <taxon>Acanthomorphata</taxon>
        <taxon>Ovalentaria</taxon>
        <taxon>Atherinomorphae</taxon>
        <taxon>Cyprinodontiformes</taxon>
        <taxon>Rivulidae</taxon>
        <taxon>Kryptolebias</taxon>
    </lineage>
</organism>
<evidence type="ECO:0000313" key="1">
    <source>
        <dbReference type="Ensembl" id="ENSKMAP00000016257.1"/>
    </source>
</evidence>
<dbReference type="Ensembl" id="ENSKMAT00000016487.1">
    <property type="protein sequence ID" value="ENSKMAP00000016257.1"/>
    <property type="gene ID" value="ENSKMAG00000012138.1"/>
</dbReference>
<proteinExistence type="predicted"/>
<reference evidence="1" key="1">
    <citation type="submission" date="2025-08" db="UniProtKB">
        <authorList>
            <consortium name="Ensembl"/>
        </authorList>
    </citation>
    <scope>IDENTIFICATION</scope>
</reference>
<protein>
    <submittedName>
        <fullName evidence="1">Uncharacterized protein</fullName>
    </submittedName>
</protein>
<sequence length="47" mass="5496">LFSNNIRPHMVCASMNRLCHVKVLQRSARSSHLSQIQHVWDKLGRQL</sequence>
<dbReference type="GeneTree" id="ENSGT00940000177259"/>
<keyword evidence="2" id="KW-1185">Reference proteome</keyword>